<dbReference type="GO" id="GO:0006020">
    <property type="term" value="P:inositol metabolic process"/>
    <property type="evidence" value="ECO:0007669"/>
    <property type="project" value="TreeGrafter"/>
</dbReference>
<dbReference type="InterPro" id="IPR000760">
    <property type="entry name" value="Inositol_monophosphatase-like"/>
</dbReference>
<feature type="binding site" evidence="5">
    <location>
        <position position="102"/>
    </location>
    <ligand>
        <name>Mg(2+)</name>
        <dbReference type="ChEBI" id="CHEBI:18420"/>
        <label>1</label>
        <note>catalytic</note>
    </ligand>
</feature>
<feature type="binding site" evidence="5">
    <location>
        <position position="84"/>
    </location>
    <ligand>
        <name>Mg(2+)</name>
        <dbReference type="ChEBI" id="CHEBI:18420"/>
        <label>1</label>
        <note>catalytic</note>
    </ligand>
</feature>
<evidence type="ECO:0000256" key="5">
    <source>
        <dbReference type="PIRSR" id="PIRSR600760-2"/>
    </source>
</evidence>
<dbReference type="GO" id="GO:0046872">
    <property type="term" value="F:metal ion binding"/>
    <property type="evidence" value="ECO:0007669"/>
    <property type="project" value="UniProtKB-KW"/>
</dbReference>
<dbReference type="PROSITE" id="PS00629">
    <property type="entry name" value="IMP_1"/>
    <property type="match status" value="1"/>
</dbReference>
<dbReference type="HOGENOM" id="CLU_044118_3_1_5"/>
<dbReference type="EMBL" id="AP014648">
    <property type="protein sequence ID" value="BAQ16434.1"/>
    <property type="molecule type" value="Genomic_DNA"/>
</dbReference>
<evidence type="ECO:0000313" key="8">
    <source>
        <dbReference type="Proteomes" id="UP000031643"/>
    </source>
</evidence>
<protein>
    <submittedName>
        <fullName evidence="7">Inositol-1-monophosphatase</fullName>
        <ecNumber evidence="7">3.1.3.25</ecNumber>
    </submittedName>
</protein>
<dbReference type="Gene3D" id="3.30.540.10">
    <property type="entry name" value="Fructose-1,6-Bisphosphatase, subunit A, domain 1"/>
    <property type="match status" value="1"/>
</dbReference>
<dbReference type="STRING" id="1384459.GL4_0974"/>
<gene>
    <name evidence="7" type="ORF">GL4_0974</name>
</gene>
<feature type="region of interest" description="Disordered" evidence="6">
    <location>
        <begin position="1"/>
        <end position="23"/>
    </location>
</feature>
<dbReference type="InterPro" id="IPR020583">
    <property type="entry name" value="Inositol_monoP_metal-BS"/>
</dbReference>
<sequence length="278" mass="30184">MTAITHNKTHEKAHGSSPSREQDFDILGRAVREAGTLASSYFKESPKAFTKADGSQVSEADLAVDAALKLDLTTRRKDYGWLSEESPDDRSRLKYSRVWMIDPIDGTGAFLREIAEWTISAALVEDGVPVIGVVYNPEKDEFFHAIRGGGAFLNGKPIRTTDQATLEGARMIASGGLFKKKIWEEPWPNVTAQWVNSVAYRLALVAGGRGDATISLTPKAEWDLAAAAVIVEEAGGVITDHRGAPHAYNSENPKFPSLVASGIALHPALIERTSRVDL</sequence>
<dbReference type="EC" id="3.1.3.25" evidence="7"/>
<evidence type="ECO:0000256" key="6">
    <source>
        <dbReference type="SAM" id="MobiDB-lite"/>
    </source>
</evidence>
<evidence type="ECO:0000256" key="4">
    <source>
        <dbReference type="ARBA" id="ARBA00022842"/>
    </source>
</evidence>
<evidence type="ECO:0000313" key="7">
    <source>
        <dbReference type="EMBL" id="BAQ16434.1"/>
    </source>
</evidence>
<evidence type="ECO:0000256" key="3">
    <source>
        <dbReference type="ARBA" id="ARBA00022801"/>
    </source>
</evidence>
<dbReference type="KEGG" id="mcg:GL4_0974"/>
<dbReference type="PRINTS" id="PR00377">
    <property type="entry name" value="IMPHPHTASES"/>
</dbReference>
<organism evidence="7 8">
    <name type="scientific">Methyloceanibacter caenitepidi</name>
    <dbReference type="NCBI Taxonomy" id="1384459"/>
    <lineage>
        <taxon>Bacteria</taxon>
        <taxon>Pseudomonadati</taxon>
        <taxon>Pseudomonadota</taxon>
        <taxon>Alphaproteobacteria</taxon>
        <taxon>Hyphomicrobiales</taxon>
        <taxon>Hyphomicrobiaceae</taxon>
        <taxon>Methyloceanibacter</taxon>
    </lineage>
</organism>
<dbReference type="Proteomes" id="UP000031643">
    <property type="component" value="Chromosome"/>
</dbReference>
<feature type="binding site" evidence="5">
    <location>
        <position position="223"/>
    </location>
    <ligand>
        <name>Mg(2+)</name>
        <dbReference type="ChEBI" id="CHEBI:18420"/>
        <label>1</label>
        <note>catalytic</note>
    </ligand>
</feature>
<proteinExistence type="inferred from homology"/>
<dbReference type="Pfam" id="PF00459">
    <property type="entry name" value="Inositol_P"/>
    <property type="match status" value="1"/>
</dbReference>
<dbReference type="InterPro" id="IPR020550">
    <property type="entry name" value="Inositol_monophosphatase_CS"/>
</dbReference>
<keyword evidence="8" id="KW-1185">Reference proteome</keyword>
<dbReference type="PANTHER" id="PTHR20854:SF4">
    <property type="entry name" value="INOSITOL-1-MONOPHOSPHATASE-RELATED"/>
    <property type="match status" value="1"/>
</dbReference>
<dbReference type="OrthoDB" id="9785695at2"/>
<dbReference type="PANTHER" id="PTHR20854">
    <property type="entry name" value="INOSITOL MONOPHOSPHATASE"/>
    <property type="match status" value="1"/>
</dbReference>
<comment type="similarity">
    <text evidence="1">Belongs to the inositol monophosphatase superfamily.</text>
</comment>
<feature type="binding site" evidence="5">
    <location>
        <position position="104"/>
    </location>
    <ligand>
        <name>Mg(2+)</name>
        <dbReference type="ChEBI" id="CHEBI:18420"/>
        <label>1</label>
        <note>catalytic</note>
    </ligand>
</feature>
<evidence type="ECO:0000256" key="1">
    <source>
        <dbReference type="ARBA" id="ARBA00009759"/>
    </source>
</evidence>
<dbReference type="GO" id="GO:0007165">
    <property type="term" value="P:signal transduction"/>
    <property type="evidence" value="ECO:0007669"/>
    <property type="project" value="TreeGrafter"/>
</dbReference>
<dbReference type="RefSeq" id="WP_082025472.1">
    <property type="nucleotide sequence ID" value="NZ_AP014648.1"/>
</dbReference>
<dbReference type="AlphaFoldDB" id="A0A0A8K376"/>
<dbReference type="SUPFAM" id="SSF56655">
    <property type="entry name" value="Carbohydrate phosphatase"/>
    <property type="match status" value="1"/>
</dbReference>
<name>A0A0A8K376_9HYPH</name>
<keyword evidence="4 5" id="KW-0460">Magnesium</keyword>
<reference evidence="7 8" key="1">
    <citation type="submission" date="2014-09" db="EMBL/GenBank/DDBJ databases">
        <title>Genome sequencing of Methyloceanibacter caenitepidi Gela4.</title>
        <authorList>
            <person name="Takeuchi M."/>
            <person name="Susumu S."/>
            <person name="Kamagata Y."/>
            <person name="Oshima K."/>
            <person name="Hattori M."/>
            <person name="Iwasaki W."/>
        </authorList>
    </citation>
    <scope>NUCLEOTIDE SEQUENCE [LARGE SCALE GENOMIC DNA]</scope>
    <source>
        <strain evidence="7 8">Gela4</strain>
    </source>
</reference>
<dbReference type="PROSITE" id="PS00630">
    <property type="entry name" value="IMP_2"/>
    <property type="match status" value="1"/>
</dbReference>
<dbReference type="CDD" id="cd01638">
    <property type="entry name" value="CysQ"/>
    <property type="match status" value="1"/>
</dbReference>
<accession>A0A0A8K376</accession>
<feature type="binding site" evidence="5">
    <location>
        <position position="105"/>
    </location>
    <ligand>
        <name>Mg(2+)</name>
        <dbReference type="ChEBI" id="CHEBI:18420"/>
        <label>1</label>
        <note>catalytic</note>
    </ligand>
</feature>
<comment type="cofactor">
    <cofactor evidence="5">
        <name>Mg(2+)</name>
        <dbReference type="ChEBI" id="CHEBI:18420"/>
    </cofactor>
</comment>
<dbReference type="Gene3D" id="3.40.190.80">
    <property type="match status" value="1"/>
</dbReference>
<dbReference type="GO" id="GO:0046854">
    <property type="term" value="P:phosphatidylinositol phosphate biosynthetic process"/>
    <property type="evidence" value="ECO:0007669"/>
    <property type="project" value="InterPro"/>
</dbReference>
<dbReference type="GO" id="GO:0008934">
    <property type="term" value="F:inositol monophosphate 1-phosphatase activity"/>
    <property type="evidence" value="ECO:0007669"/>
    <property type="project" value="TreeGrafter"/>
</dbReference>
<evidence type="ECO:0000256" key="2">
    <source>
        <dbReference type="ARBA" id="ARBA00022723"/>
    </source>
</evidence>
<keyword evidence="3 7" id="KW-0378">Hydrolase</keyword>
<keyword evidence="2 5" id="KW-0479">Metal-binding</keyword>